<feature type="region of interest" description="Disordered" evidence="1">
    <location>
        <begin position="257"/>
        <end position="293"/>
    </location>
</feature>
<dbReference type="GO" id="GO:0006629">
    <property type="term" value="P:lipid metabolic process"/>
    <property type="evidence" value="ECO:0007669"/>
    <property type="project" value="InterPro"/>
</dbReference>
<dbReference type="CDD" id="cd00519">
    <property type="entry name" value="Lipase_3"/>
    <property type="match status" value="1"/>
</dbReference>
<keyword evidence="5" id="KW-1185">Reference proteome</keyword>
<feature type="region of interest" description="Disordered" evidence="1">
    <location>
        <begin position="323"/>
        <end position="345"/>
    </location>
</feature>
<keyword evidence="2" id="KW-0472">Membrane</keyword>
<evidence type="ECO:0000256" key="2">
    <source>
        <dbReference type="SAM" id="Phobius"/>
    </source>
</evidence>
<dbReference type="InterPro" id="IPR002921">
    <property type="entry name" value="Fungal_lipase-type"/>
</dbReference>
<dbReference type="PANTHER" id="PTHR46483">
    <property type="entry name" value="PHOSPHOLIPASE A1 PLIP2, CHLOROPLASTIC"/>
    <property type="match status" value="1"/>
</dbReference>
<dbReference type="PANTHER" id="PTHR46483:SF4">
    <property type="entry name" value="PHOSPHOLIPASE A1 PLIP2, CHLOROPLASTIC"/>
    <property type="match status" value="1"/>
</dbReference>
<feature type="transmembrane region" description="Helical" evidence="2">
    <location>
        <begin position="731"/>
        <end position="752"/>
    </location>
</feature>
<reference evidence="4" key="1">
    <citation type="journal article" date="2023" name="Plant J.">
        <title>The genome of the king protea, Protea cynaroides.</title>
        <authorList>
            <person name="Chang J."/>
            <person name="Duong T.A."/>
            <person name="Schoeman C."/>
            <person name="Ma X."/>
            <person name="Roodt D."/>
            <person name="Barker N."/>
            <person name="Li Z."/>
            <person name="Van de Peer Y."/>
            <person name="Mizrachi E."/>
        </authorList>
    </citation>
    <scope>NUCLEOTIDE SEQUENCE</scope>
    <source>
        <tissue evidence="4">Young leaves</tissue>
    </source>
</reference>
<sequence>MDSLCFKAGIHAGLPSPISVAGALEGRAHPTHVCALGRSTNSNGISLENSIATAAPPQKPSLSSRFSFKYPFISLSPRPGIGTPNDGVAHDDAAVVIGNGEDAQMTAIDGAHDDNENEPIESDDKRGSWVLKILNVRSLWSEQGNPGAEELGERVEENIEDDAVSGRSSGCSCCHDGDSVVCSVDEGEEEGEEQAKKEEIKFDRDSFSRLLHRVSLAEVKLYAQMSYLGNLAYAIPQIKPGHLLKYHGLRFVTSSQEKKIESKNGEKEETPAQVQETERPEDASEVEEQTKKNQHQISASVAYQIAASAASYLHSQTKSILPFKPSKAETEDSPGDGGASDNIEISSSEEASFVATTNSVTAVVAAKEETKQAVAKDLNSAHSSPCEWFICDDDQSGTRFFVIQGSESLASWQANLLFEPIQFEGLDVPVHRGIYEAAKGIYEQMLPEVHAHLKSCGDSATFRFTGHSLGGSLSLLINLMLLIRGEVPPSSLLPIITFGSPSIMCGGDQLLYKLGLPRSHVKAITMHRDIVPRAFSCNYPDRVAELLMAVNANFRNHPCLKNQKLLYTPMGELLILQPEEKFSPHHQLLPSGSGLYILTGPVSDSCDAEKELQAAQSVFLNSPHPLEILSDRSAYGSNGTIYRDHDMNSYFKSVRDVIRHELNVIRKAKREHRRQLWWPLVPSRSIHAGIIMAKRVASSDMDQHQLSLSGIFRNGRQSLKRFSRLVASQHMHLLVVLLFPARLLLLGAYTLISFR</sequence>
<keyword evidence="2" id="KW-0812">Transmembrane</keyword>
<accession>A0A9Q0KCQ2</accession>
<feature type="domain" description="Fungal lipase-type" evidence="3">
    <location>
        <begin position="401"/>
        <end position="538"/>
    </location>
</feature>
<dbReference type="AlphaFoldDB" id="A0A9Q0KCQ2"/>
<evidence type="ECO:0000313" key="5">
    <source>
        <dbReference type="Proteomes" id="UP001141806"/>
    </source>
</evidence>
<dbReference type="OrthoDB" id="438440at2759"/>
<comment type="caution">
    <text evidence="4">The sequence shown here is derived from an EMBL/GenBank/DDBJ whole genome shotgun (WGS) entry which is preliminary data.</text>
</comment>
<dbReference type="EMBL" id="JAMYWD010000006">
    <property type="protein sequence ID" value="KAJ4968072.1"/>
    <property type="molecule type" value="Genomic_DNA"/>
</dbReference>
<name>A0A9Q0KCQ2_9MAGN</name>
<dbReference type="Pfam" id="PF01764">
    <property type="entry name" value="Lipase_3"/>
    <property type="match status" value="1"/>
</dbReference>
<keyword evidence="2" id="KW-1133">Transmembrane helix</keyword>
<proteinExistence type="predicted"/>
<organism evidence="4 5">
    <name type="scientific">Protea cynaroides</name>
    <dbReference type="NCBI Taxonomy" id="273540"/>
    <lineage>
        <taxon>Eukaryota</taxon>
        <taxon>Viridiplantae</taxon>
        <taxon>Streptophyta</taxon>
        <taxon>Embryophyta</taxon>
        <taxon>Tracheophyta</taxon>
        <taxon>Spermatophyta</taxon>
        <taxon>Magnoliopsida</taxon>
        <taxon>Proteales</taxon>
        <taxon>Proteaceae</taxon>
        <taxon>Protea</taxon>
    </lineage>
</organism>
<evidence type="ECO:0000259" key="3">
    <source>
        <dbReference type="Pfam" id="PF01764"/>
    </source>
</evidence>
<feature type="compositionally biased region" description="Basic and acidic residues" evidence="1">
    <location>
        <begin position="257"/>
        <end position="282"/>
    </location>
</feature>
<dbReference type="InterPro" id="IPR043367">
    <property type="entry name" value="PLIP1/2/3"/>
</dbReference>
<dbReference type="SUPFAM" id="SSF53474">
    <property type="entry name" value="alpha/beta-Hydrolases"/>
    <property type="match status" value="1"/>
</dbReference>
<dbReference type="InterPro" id="IPR029058">
    <property type="entry name" value="AB_hydrolase_fold"/>
</dbReference>
<evidence type="ECO:0000313" key="4">
    <source>
        <dbReference type="EMBL" id="KAJ4968072.1"/>
    </source>
</evidence>
<dbReference type="Proteomes" id="UP001141806">
    <property type="component" value="Unassembled WGS sequence"/>
</dbReference>
<protein>
    <recommendedName>
        <fullName evidence="3">Fungal lipase-type domain-containing protein</fullName>
    </recommendedName>
</protein>
<dbReference type="GO" id="GO:0008970">
    <property type="term" value="F:phospholipase A1 activity"/>
    <property type="evidence" value="ECO:0007669"/>
    <property type="project" value="InterPro"/>
</dbReference>
<gene>
    <name evidence="4" type="ORF">NE237_014773</name>
</gene>
<dbReference type="Gene3D" id="3.40.50.1820">
    <property type="entry name" value="alpha/beta hydrolase"/>
    <property type="match status" value="1"/>
</dbReference>
<evidence type="ECO:0000256" key="1">
    <source>
        <dbReference type="SAM" id="MobiDB-lite"/>
    </source>
</evidence>